<feature type="non-terminal residue" evidence="1">
    <location>
        <position position="1"/>
    </location>
</feature>
<protein>
    <submittedName>
        <fullName evidence="1">Uncharacterized protein</fullName>
    </submittedName>
</protein>
<comment type="caution">
    <text evidence="1">The sequence shown here is derived from an EMBL/GenBank/DDBJ whole genome shotgun (WGS) entry which is preliminary data.</text>
</comment>
<proteinExistence type="predicted"/>
<dbReference type="AlphaFoldDB" id="A0A2H0B4X0"/>
<dbReference type="EMBL" id="PCSQ01000005">
    <property type="protein sequence ID" value="PIP52684.1"/>
    <property type="molecule type" value="Genomic_DNA"/>
</dbReference>
<evidence type="ECO:0000313" key="2">
    <source>
        <dbReference type="Proteomes" id="UP000231081"/>
    </source>
</evidence>
<name>A0A2H0B4X0_9BACT</name>
<dbReference type="Proteomes" id="UP000231081">
    <property type="component" value="Unassembled WGS sequence"/>
</dbReference>
<organism evidence="1 2">
    <name type="scientific">Candidatus Beckwithbacteria bacterium CG23_combo_of_CG06-09_8_20_14_all_47_9</name>
    <dbReference type="NCBI Taxonomy" id="1974498"/>
    <lineage>
        <taxon>Bacteria</taxon>
        <taxon>Candidatus Beckwithiibacteriota</taxon>
    </lineage>
</organism>
<feature type="non-terminal residue" evidence="1">
    <location>
        <position position="60"/>
    </location>
</feature>
<sequence>QSDALISRDDLDLDQKQAGILSMGYNDQVCAAVRASRTTIETILASDQLTNLPGWIDARM</sequence>
<gene>
    <name evidence="1" type="ORF">COX09_00320</name>
</gene>
<evidence type="ECO:0000313" key="1">
    <source>
        <dbReference type="EMBL" id="PIP52684.1"/>
    </source>
</evidence>
<accession>A0A2H0B4X0</accession>
<reference evidence="1 2" key="1">
    <citation type="submission" date="2017-09" db="EMBL/GenBank/DDBJ databases">
        <title>Depth-based differentiation of microbial function through sediment-hosted aquifers and enrichment of novel symbionts in the deep terrestrial subsurface.</title>
        <authorList>
            <person name="Probst A.J."/>
            <person name="Ladd B."/>
            <person name="Jarett J.K."/>
            <person name="Geller-Mcgrath D.E."/>
            <person name="Sieber C.M."/>
            <person name="Emerson J.B."/>
            <person name="Anantharaman K."/>
            <person name="Thomas B.C."/>
            <person name="Malmstrom R."/>
            <person name="Stieglmeier M."/>
            <person name="Klingl A."/>
            <person name="Woyke T."/>
            <person name="Ryan C.M."/>
            <person name="Banfield J.F."/>
        </authorList>
    </citation>
    <scope>NUCLEOTIDE SEQUENCE [LARGE SCALE GENOMIC DNA]</scope>
    <source>
        <strain evidence="1">CG23_combo_of_CG06-09_8_20_14_all_47_9</strain>
    </source>
</reference>